<dbReference type="Proteomes" id="UP000063308">
    <property type="component" value="Chromosome"/>
</dbReference>
<accession>A0A0E4BSE4</accession>
<name>A0A0E4BSE4_9BRAD</name>
<evidence type="ECO:0000313" key="2">
    <source>
        <dbReference type="EMBL" id="BAR58813.1"/>
    </source>
</evidence>
<feature type="region of interest" description="Disordered" evidence="1">
    <location>
        <begin position="1"/>
        <end position="25"/>
    </location>
</feature>
<feature type="region of interest" description="Disordered" evidence="1">
    <location>
        <begin position="125"/>
        <end position="147"/>
    </location>
</feature>
<protein>
    <submittedName>
        <fullName evidence="2">Uncharacterized protein</fullName>
    </submittedName>
</protein>
<evidence type="ECO:0000256" key="1">
    <source>
        <dbReference type="SAM" id="MobiDB-lite"/>
    </source>
</evidence>
<feature type="region of interest" description="Disordered" evidence="1">
    <location>
        <begin position="77"/>
        <end position="96"/>
    </location>
</feature>
<dbReference type="EMBL" id="AP014685">
    <property type="protein sequence ID" value="BAR58813.1"/>
    <property type="molecule type" value="Genomic_DNA"/>
</dbReference>
<reference evidence="2 3" key="1">
    <citation type="submission" date="2014-11" db="EMBL/GenBank/DDBJ databases">
        <title>Symbiosis island explosion on the genome of extra-slow-growing strains of soybean bradyrhizobia with massive insertion sequences.</title>
        <authorList>
            <person name="Iida T."/>
            <person name="Minamisawa K."/>
        </authorList>
    </citation>
    <scope>NUCLEOTIDE SEQUENCE [LARGE SCALE GENOMIC DNA]</scope>
    <source>
        <strain evidence="2 3">NK6</strain>
    </source>
</reference>
<proteinExistence type="predicted"/>
<evidence type="ECO:0000313" key="3">
    <source>
        <dbReference type="Proteomes" id="UP000063308"/>
    </source>
</evidence>
<sequence length="147" mass="15795">MTDFFTHNAPDAGEEGSISGPPGTSIADKLRRAALLMSMTTQNLWRDPMHTLIPWTRALGTIGPEIATYAANHARRGAGMPALPPQSSDNSLAGQYVGPNDMTAHYLSPGYIPRQDWQNAVRKDPFAGLLGPMQQPAPKQPEPGSGF</sequence>
<gene>
    <name evidence="2" type="ORF">NK6_5655</name>
</gene>
<dbReference type="AlphaFoldDB" id="A0A0E4BSE4"/>
<organism evidence="2 3">
    <name type="scientific">Bradyrhizobium diazoefficiens</name>
    <dbReference type="NCBI Taxonomy" id="1355477"/>
    <lineage>
        <taxon>Bacteria</taxon>
        <taxon>Pseudomonadati</taxon>
        <taxon>Pseudomonadota</taxon>
        <taxon>Alphaproteobacteria</taxon>
        <taxon>Hyphomicrobiales</taxon>
        <taxon>Nitrobacteraceae</taxon>
        <taxon>Bradyrhizobium</taxon>
    </lineage>
</organism>